<feature type="region of interest" description="Disordered" evidence="1">
    <location>
        <begin position="1"/>
        <end position="109"/>
    </location>
</feature>
<feature type="compositionally biased region" description="Low complexity" evidence="1">
    <location>
        <begin position="1"/>
        <end position="20"/>
    </location>
</feature>
<evidence type="ECO:0000313" key="2">
    <source>
        <dbReference type="EMBL" id="GGS35916.1"/>
    </source>
</evidence>
<protein>
    <submittedName>
        <fullName evidence="2">Uncharacterized protein</fullName>
    </submittedName>
</protein>
<accession>A0A918GJ19</accession>
<proteinExistence type="predicted"/>
<gene>
    <name evidence="2" type="ORF">GCM10010238_26790</name>
</gene>
<evidence type="ECO:0000256" key="1">
    <source>
        <dbReference type="SAM" id="MobiDB-lite"/>
    </source>
</evidence>
<dbReference type="EMBL" id="BMSL01000005">
    <property type="protein sequence ID" value="GGS35916.1"/>
    <property type="molecule type" value="Genomic_DNA"/>
</dbReference>
<feature type="compositionally biased region" description="Low complexity" evidence="1">
    <location>
        <begin position="41"/>
        <end position="56"/>
    </location>
</feature>
<comment type="caution">
    <text evidence="2">The sequence shown here is derived from an EMBL/GenBank/DDBJ whole genome shotgun (WGS) entry which is preliminary data.</text>
</comment>
<name>A0A918GJ19_STRGD</name>
<evidence type="ECO:0000313" key="3">
    <source>
        <dbReference type="Proteomes" id="UP000653493"/>
    </source>
</evidence>
<sequence length="109" mass="11367">MLAGGPATHTGAGPAWSGPSGRHRDDRPRRRSRRPGRPSRRPAAVWVAGPAAVTARPARRPRSGAAHRAGSDRRRPCTEPPGEPDRCAGEPGAVPPSHAYDLARGGSSS</sequence>
<dbReference type="AlphaFoldDB" id="A0A918GJ19"/>
<feature type="compositionally biased region" description="Basic and acidic residues" evidence="1">
    <location>
        <begin position="69"/>
        <end position="88"/>
    </location>
</feature>
<dbReference type="Proteomes" id="UP000653493">
    <property type="component" value="Unassembled WGS sequence"/>
</dbReference>
<organism evidence="2 3">
    <name type="scientific">Streptomyces griseoviridis</name>
    <dbReference type="NCBI Taxonomy" id="45398"/>
    <lineage>
        <taxon>Bacteria</taxon>
        <taxon>Bacillati</taxon>
        <taxon>Actinomycetota</taxon>
        <taxon>Actinomycetes</taxon>
        <taxon>Kitasatosporales</taxon>
        <taxon>Streptomycetaceae</taxon>
        <taxon>Streptomyces</taxon>
    </lineage>
</organism>
<feature type="compositionally biased region" description="Basic residues" evidence="1">
    <location>
        <begin position="29"/>
        <end position="40"/>
    </location>
</feature>
<reference evidence="2" key="1">
    <citation type="journal article" date="2014" name="Int. J. Syst. Evol. Microbiol.">
        <title>Complete genome sequence of Corynebacterium casei LMG S-19264T (=DSM 44701T), isolated from a smear-ripened cheese.</title>
        <authorList>
            <consortium name="US DOE Joint Genome Institute (JGI-PGF)"/>
            <person name="Walter F."/>
            <person name="Albersmeier A."/>
            <person name="Kalinowski J."/>
            <person name="Ruckert C."/>
        </authorList>
    </citation>
    <scope>NUCLEOTIDE SEQUENCE</scope>
    <source>
        <strain evidence="2">JCM 4234</strain>
    </source>
</reference>
<reference evidence="2" key="2">
    <citation type="submission" date="2020-09" db="EMBL/GenBank/DDBJ databases">
        <authorList>
            <person name="Sun Q."/>
            <person name="Ohkuma M."/>
        </authorList>
    </citation>
    <scope>NUCLEOTIDE SEQUENCE</scope>
    <source>
        <strain evidence="2">JCM 4234</strain>
    </source>
</reference>
<keyword evidence="3" id="KW-1185">Reference proteome</keyword>